<dbReference type="InterPro" id="IPR036259">
    <property type="entry name" value="MFS_trans_sf"/>
</dbReference>
<dbReference type="PROSITE" id="PS50850">
    <property type="entry name" value="MFS"/>
    <property type="match status" value="1"/>
</dbReference>
<feature type="transmembrane region" description="Helical" evidence="8">
    <location>
        <begin position="324"/>
        <end position="348"/>
    </location>
</feature>
<reference evidence="10 11" key="1">
    <citation type="submission" date="2018-06" db="EMBL/GenBank/DDBJ databases">
        <title>Genomic Encyclopedia of Type Strains, Phase IV (KMG-IV): sequencing the most valuable type-strain genomes for metagenomic binning, comparative biology and taxonomic classification.</title>
        <authorList>
            <person name="Goeker M."/>
        </authorList>
    </citation>
    <scope>NUCLEOTIDE SEQUENCE [LARGE SCALE GENOMIC DNA]</scope>
    <source>
        <strain evidence="10 11">DSM 25619</strain>
    </source>
</reference>
<evidence type="ECO:0000256" key="3">
    <source>
        <dbReference type="ARBA" id="ARBA00022448"/>
    </source>
</evidence>
<dbReference type="InterPro" id="IPR020846">
    <property type="entry name" value="MFS_dom"/>
</dbReference>
<evidence type="ECO:0000256" key="6">
    <source>
        <dbReference type="ARBA" id="ARBA00022989"/>
    </source>
</evidence>
<evidence type="ECO:0000256" key="1">
    <source>
        <dbReference type="ARBA" id="ARBA00004651"/>
    </source>
</evidence>
<evidence type="ECO:0000256" key="4">
    <source>
        <dbReference type="ARBA" id="ARBA00022475"/>
    </source>
</evidence>
<evidence type="ECO:0000256" key="8">
    <source>
        <dbReference type="RuleBase" id="RU365088"/>
    </source>
</evidence>
<dbReference type="OrthoDB" id="9800416at2"/>
<keyword evidence="11" id="KW-1185">Reference proteome</keyword>
<dbReference type="PANTHER" id="PTHR23502">
    <property type="entry name" value="MAJOR FACILITATOR SUPERFAMILY"/>
    <property type="match status" value="1"/>
</dbReference>
<protein>
    <recommendedName>
        <fullName evidence="8">Bcr/CflA family efflux transporter</fullName>
    </recommendedName>
</protein>
<dbReference type="PANTHER" id="PTHR23502:SF132">
    <property type="entry name" value="POLYAMINE TRANSPORTER 2-RELATED"/>
    <property type="match status" value="1"/>
</dbReference>
<dbReference type="SUPFAM" id="SSF103473">
    <property type="entry name" value="MFS general substrate transporter"/>
    <property type="match status" value="1"/>
</dbReference>
<gene>
    <name evidence="10" type="ORF">DFR47_101901</name>
</gene>
<dbReference type="InterPro" id="IPR004812">
    <property type="entry name" value="Efflux_drug-R_Bcr/CmlA"/>
</dbReference>
<dbReference type="Pfam" id="PF07690">
    <property type="entry name" value="MFS_1"/>
    <property type="match status" value="1"/>
</dbReference>
<keyword evidence="6 8" id="KW-1133">Transmembrane helix</keyword>
<evidence type="ECO:0000256" key="7">
    <source>
        <dbReference type="ARBA" id="ARBA00023136"/>
    </source>
</evidence>
<keyword evidence="4" id="KW-1003">Cell membrane</keyword>
<keyword evidence="8" id="KW-0997">Cell inner membrane</keyword>
<comment type="similarity">
    <text evidence="2 8">Belongs to the major facilitator superfamily. Bcr/CmlA family.</text>
</comment>
<feature type="transmembrane region" description="Helical" evidence="8">
    <location>
        <begin position="360"/>
        <end position="380"/>
    </location>
</feature>
<dbReference type="GO" id="GO:0005886">
    <property type="term" value="C:plasma membrane"/>
    <property type="evidence" value="ECO:0007669"/>
    <property type="project" value="UniProtKB-SubCell"/>
</dbReference>
<dbReference type="GO" id="GO:1990961">
    <property type="term" value="P:xenobiotic detoxification by transmembrane export across the plasma membrane"/>
    <property type="evidence" value="ECO:0007669"/>
    <property type="project" value="InterPro"/>
</dbReference>
<dbReference type="CDD" id="cd17320">
    <property type="entry name" value="MFS_MdfA_MDR_like"/>
    <property type="match status" value="1"/>
</dbReference>
<feature type="transmembrane region" description="Helical" evidence="8">
    <location>
        <begin position="182"/>
        <end position="200"/>
    </location>
</feature>
<dbReference type="GO" id="GO:0042910">
    <property type="term" value="F:xenobiotic transmembrane transporter activity"/>
    <property type="evidence" value="ECO:0007669"/>
    <property type="project" value="InterPro"/>
</dbReference>
<evidence type="ECO:0000259" key="9">
    <source>
        <dbReference type="PROSITE" id="PS50850"/>
    </source>
</evidence>
<dbReference type="EMBL" id="QNRH01000001">
    <property type="protein sequence ID" value="RBO99286.1"/>
    <property type="molecule type" value="Genomic_DNA"/>
</dbReference>
<comment type="caution">
    <text evidence="10">The sequence shown here is derived from an EMBL/GenBank/DDBJ whole genome shotgun (WGS) entry which is preliminary data.</text>
</comment>
<dbReference type="InterPro" id="IPR011701">
    <property type="entry name" value="MFS"/>
</dbReference>
<proteinExistence type="inferred from homology"/>
<dbReference type="NCBIfam" id="TIGR00710">
    <property type="entry name" value="efflux_Bcr_CflA"/>
    <property type="match status" value="1"/>
</dbReference>
<name>A0A366EA93_9HYPH</name>
<feature type="transmembrane region" description="Helical" evidence="8">
    <location>
        <begin position="301"/>
        <end position="318"/>
    </location>
</feature>
<accession>A0A366EA93</accession>
<dbReference type="NCBIfam" id="NF033134">
    <property type="entry name" value="cmlA_floR"/>
    <property type="match status" value="1"/>
</dbReference>
<dbReference type="AlphaFoldDB" id="A0A366EA93"/>
<feature type="transmembrane region" description="Helical" evidence="8">
    <location>
        <begin position="151"/>
        <end position="170"/>
    </location>
</feature>
<feature type="transmembrane region" description="Helical" evidence="8">
    <location>
        <begin position="118"/>
        <end position="139"/>
    </location>
</feature>
<keyword evidence="7 8" id="KW-0472">Membrane</keyword>
<keyword evidence="5 8" id="KW-0812">Transmembrane</keyword>
<sequence length="409" mass="43961">MSSLKNRSLQPAEGNLPVQWHFTLGAALFLMAPFDLLASMGMDIYLPVVPHMTEALQTNPAVVQLTLSLYMTLLGTGQLIFGPLSDKVGRRPVLLGGAFLFSAASAGLALTGSANLFLVLRLLQAAGAAAMLVATFATVRDVYAERPESAVIYSLFGSMLAFVPALAPLLGSLLDIQFGWRSIFWLLAACGALACIHAAIRWPETRPIRHHDGEPKPWRKLQSILTNRPFWTYTTGFSTAMGAFFVYFSTSPRLLMDKLGLSSVTFSLCFASVAIVMVIFARFAGNYTKWWGLRGTLRRGVLLIMTGGILLFFAGWIAELNLIVFILIMWLVAAGIALTCSVTANGALKAFGAYAGMATAIYYCIESLVVSIGGTIAVLLLGGDTVLPLVAYCIISALLTLALTLGQKD</sequence>
<evidence type="ECO:0000313" key="11">
    <source>
        <dbReference type="Proteomes" id="UP000252893"/>
    </source>
</evidence>
<keyword evidence="3 8" id="KW-0813">Transport</keyword>
<feature type="transmembrane region" description="Helical" evidence="8">
    <location>
        <begin position="20"/>
        <end position="41"/>
    </location>
</feature>
<dbReference type="RefSeq" id="WP_113943259.1">
    <property type="nucleotide sequence ID" value="NZ_JBHEEG010000005.1"/>
</dbReference>
<evidence type="ECO:0000256" key="2">
    <source>
        <dbReference type="ARBA" id="ARBA00006236"/>
    </source>
</evidence>
<dbReference type="Gene3D" id="1.20.1720.10">
    <property type="entry name" value="Multidrug resistance protein D"/>
    <property type="match status" value="1"/>
</dbReference>
<feature type="transmembrane region" description="Helical" evidence="8">
    <location>
        <begin position="386"/>
        <end position="406"/>
    </location>
</feature>
<dbReference type="Proteomes" id="UP000252893">
    <property type="component" value="Unassembled WGS sequence"/>
</dbReference>
<comment type="subcellular location">
    <subcellularLocation>
        <location evidence="8">Cell inner membrane</location>
        <topology evidence="8">Multi-pass membrane protein</topology>
    </subcellularLocation>
    <subcellularLocation>
        <location evidence="1">Cell membrane</location>
        <topology evidence="1">Multi-pass membrane protein</topology>
    </subcellularLocation>
</comment>
<evidence type="ECO:0000313" key="10">
    <source>
        <dbReference type="EMBL" id="RBO99286.1"/>
    </source>
</evidence>
<feature type="transmembrane region" description="Helical" evidence="8">
    <location>
        <begin position="230"/>
        <end position="248"/>
    </location>
</feature>
<feature type="transmembrane region" description="Helical" evidence="8">
    <location>
        <begin position="260"/>
        <end position="280"/>
    </location>
</feature>
<evidence type="ECO:0000256" key="5">
    <source>
        <dbReference type="ARBA" id="ARBA00022692"/>
    </source>
</evidence>
<organism evidence="10 11">
    <name type="scientific">Pseudochrobactrum asaccharolyticum</name>
    <dbReference type="NCBI Taxonomy" id="354351"/>
    <lineage>
        <taxon>Bacteria</taxon>
        <taxon>Pseudomonadati</taxon>
        <taxon>Pseudomonadota</taxon>
        <taxon>Alphaproteobacteria</taxon>
        <taxon>Hyphomicrobiales</taxon>
        <taxon>Brucellaceae</taxon>
        <taxon>Pseudochrobactrum</taxon>
    </lineage>
</organism>
<feature type="domain" description="Major facilitator superfamily (MFS) profile" evidence="9">
    <location>
        <begin position="27"/>
        <end position="408"/>
    </location>
</feature>
<feature type="transmembrane region" description="Helical" evidence="8">
    <location>
        <begin position="93"/>
        <end position="112"/>
    </location>
</feature>
<feature type="transmembrane region" description="Helical" evidence="8">
    <location>
        <begin position="61"/>
        <end position="81"/>
    </location>
</feature>